<dbReference type="InterPro" id="IPR013783">
    <property type="entry name" value="Ig-like_fold"/>
</dbReference>
<comment type="subcellular location">
    <subcellularLocation>
        <location evidence="1">Cell projection</location>
        <location evidence="1">Cilium</location>
    </subcellularLocation>
    <subcellularLocation>
        <location evidence="2">Cytoplasm</location>
    </subcellularLocation>
</comment>
<comment type="caution">
    <text evidence="7">The sequence shown here is derived from an EMBL/GenBank/DDBJ whole genome shotgun (WGS) entry which is preliminary data.</text>
</comment>
<evidence type="ECO:0000256" key="5">
    <source>
        <dbReference type="ARBA" id="ARBA00023273"/>
    </source>
</evidence>
<proteinExistence type="predicted"/>
<sequence>QVTQLVTVTMESSPYFRLGCPNGVCHQVPPGSFCTINILFIAEGSMDHFHQLVCTTKKEKLTVPIRAVAACPVLDFPDQLDFSECPVNFVTPRTLLVRNIGNLEAHYSLSTESPFTVSPARGTLDIGEDMQVTVQYHPLEIGKHSASLVVHCDIGEDTCTRLLARSVDLNIGLDKYSLELDKTYLTLSSHKTLVIHNRSNTATQFQWKTFVTEAEEYHEKIRLCHNLHRPPQDIGKNLVRRHREKVELYYFKLQNETAKIEADPMLFSDDVFTIVPLEGEVGPHCSAEIKVFFKPQEAQVYERVAYCAISGHESRLPLRLTGEGLGPCLQFKFGELDMGKVFIGEAYSYEAILTNKGPVKACFKLIPPTTAYGSCFTFQPQQGIVPPHGILPIQIFFSSTTLGEFYEEFQFDVTASPKPVNLNIRGHVTGLSLHFSTGGLDFNNVSFGFPHTMSCRLINNSVVPITFHLRIPEDGQGQPSLTSFDQTKDNAHQYWEKGTLAQRREKPKEFTITPSTGTIPSEGFQEIGVTLCSNDVGRYDTEMVVDVDGFGKEVLSLRLKARCVIPELCLVNSTLNCGYCSVKVPCLQRLTIVNSSPLPGCYRVLPQRHREAAALWYSSPKPCGIIQGHNVVEIPITVEAQAVGAHSVMADIAVFGKEKYPLQMNLMCTGKPPLVYASVNQINFGKIQAIQDSSQTLQLCNLAIVPAAFRAEIDGKCWSVEPGEGVVPAKAEVSLVVTANLDDTGTFEDSMKLFTENILTSVIPIQAVGIGHTIAIDKPFAPELKLETQF</sequence>
<evidence type="ECO:0000256" key="4">
    <source>
        <dbReference type="ARBA" id="ARBA00023069"/>
    </source>
</evidence>
<evidence type="ECO:0000313" key="7">
    <source>
        <dbReference type="EMBL" id="NXK33470.1"/>
    </source>
</evidence>
<dbReference type="Proteomes" id="UP000520962">
    <property type="component" value="Unassembled WGS sequence"/>
</dbReference>
<accession>A0A7L0IND9</accession>
<dbReference type="PANTHER" id="PTHR23053">
    <property type="entry name" value="DLEC1 DELETED IN LUNG AND ESOPHAGEAL CANCER 1"/>
    <property type="match status" value="1"/>
</dbReference>
<dbReference type="Pfam" id="PF22544">
    <property type="entry name" value="HYDIN_VesB_CFA65-like_Ig"/>
    <property type="match status" value="2"/>
</dbReference>
<dbReference type="Gene3D" id="2.60.40.10">
    <property type="entry name" value="Immunoglobulins"/>
    <property type="match status" value="6"/>
</dbReference>
<dbReference type="InterPro" id="IPR053879">
    <property type="entry name" value="HYDIN_VesB_CFA65-like_Ig"/>
</dbReference>
<dbReference type="GO" id="GO:0003341">
    <property type="term" value="P:cilium movement"/>
    <property type="evidence" value="ECO:0007669"/>
    <property type="project" value="TreeGrafter"/>
</dbReference>
<reference evidence="7 8" key="1">
    <citation type="submission" date="2019-09" db="EMBL/GenBank/DDBJ databases">
        <title>Bird 10,000 Genomes (B10K) Project - Family phase.</title>
        <authorList>
            <person name="Zhang G."/>
        </authorList>
    </citation>
    <scope>NUCLEOTIDE SEQUENCE [LARGE SCALE GENOMIC DNA]</scope>
    <source>
        <strain evidence="7">B10K-DU-007-02</strain>
        <tissue evidence="7">Mixed tissue sample</tissue>
    </source>
</reference>
<keyword evidence="4" id="KW-0969">Cilium</keyword>
<protein>
    <submittedName>
        <fullName evidence="7">HYDIN protein</fullName>
    </submittedName>
</protein>
<feature type="domain" description="HYDIN/VesB/CFA65-like Ig-like" evidence="6">
    <location>
        <begin position="327"/>
        <end position="426"/>
    </location>
</feature>
<evidence type="ECO:0000256" key="3">
    <source>
        <dbReference type="ARBA" id="ARBA00022490"/>
    </source>
</evidence>
<dbReference type="InterPro" id="IPR033305">
    <property type="entry name" value="Hydin-like"/>
</dbReference>
<keyword evidence="5" id="KW-0966">Cell projection</keyword>
<evidence type="ECO:0000256" key="1">
    <source>
        <dbReference type="ARBA" id="ARBA00004138"/>
    </source>
</evidence>
<dbReference type="GO" id="GO:1904158">
    <property type="term" value="P:axonemal central apparatus assembly"/>
    <property type="evidence" value="ECO:0007669"/>
    <property type="project" value="TreeGrafter"/>
</dbReference>
<evidence type="ECO:0000313" key="8">
    <source>
        <dbReference type="Proteomes" id="UP000520962"/>
    </source>
</evidence>
<feature type="domain" description="HYDIN/VesB/CFA65-like Ig-like" evidence="6">
    <location>
        <begin position="72"/>
        <end position="159"/>
    </location>
</feature>
<evidence type="ECO:0000259" key="6">
    <source>
        <dbReference type="Pfam" id="PF22544"/>
    </source>
</evidence>
<feature type="non-terminal residue" evidence="7">
    <location>
        <position position="1"/>
    </location>
</feature>
<dbReference type="EMBL" id="VXAH01000077">
    <property type="protein sequence ID" value="NXK33470.1"/>
    <property type="molecule type" value="Genomic_DNA"/>
</dbReference>
<gene>
    <name evidence="7" type="primary">Hydin_0</name>
    <name evidence="7" type="ORF">PIPCHL_R05220</name>
</gene>
<keyword evidence="3" id="KW-0963">Cytoplasm</keyword>
<keyword evidence="8" id="KW-1185">Reference proteome</keyword>
<organism evidence="7 8">
    <name type="scientific">Piprites chloris</name>
    <name type="common">Wing-barred manakin</name>
    <dbReference type="NCBI Taxonomy" id="114369"/>
    <lineage>
        <taxon>Eukaryota</taxon>
        <taxon>Metazoa</taxon>
        <taxon>Chordata</taxon>
        <taxon>Craniata</taxon>
        <taxon>Vertebrata</taxon>
        <taxon>Euteleostomi</taxon>
        <taxon>Archelosauria</taxon>
        <taxon>Archosauria</taxon>
        <taxon>Dinosauria</taxon>
        <taxon>Saurischia</taxon>
        <taxon>Theropoda</taxon>
        <taxon>Coelurosauria</taxon>
        <taxon>Aves</taxon>
        <taxon>Neognathae</taxon>
        <taxon>Neoaves</taxon>
        <taxon>Telluraves</taxon>
        <taxon>Australaves</taxon>
        <taxon>Passeriformes</taxon>
        <taxon>Pipridae</taxon>
        <taxon>Piprites</taxon>
    </lineage>
</organism>
<dbReference type="AlphaFoldDB" id="A0A7L0IND9"/>
<name>A0A7L0IND9_PIPCL</name>
<evidence type="ECO:0000256" key="2">
    <source>
        <dbReference type="ARBA" id="ARBA00004496"/>
    </source>
</evidence>
<feature type="non-terminal residue" evidence="7">
    <location>
        <position position="790"/>
    </location>
</feature>
<dbReference type="PANTHER" id="PTHR23053:SF0">
    <property type="entry name" value="HYDROCEPHALUS-INDUCING PROTEIN HOMOLOG"/>
    <property type="match status" value="1"/>
</dbReference>
<dbReference type="GO" id="GO:0005930">
    <property type="term" value="C:axoneme"/>
    <property type="evidence" value="ECO:0007669"/>
    <property type="project" value="TreeGrafter"/>
</dbReference>